<dbReference type="Proteomes" id="UP000036261">
    <property type="component" value="Unassembled WGS sequence"/>
</dbReference>
<dbReference type="PATRIC" id="fig|558151.6.peg.2465"/>
<reference evidence="3 4" key="1">
    <citation type="journal article" date="2013" name="Int. J. Syst. Evol. Microbiol.">
        <title>Chryseobacterium angstadtii sp. nov., isolated from a newt tank.</title>
        <authorList>
            <person name="Kirk K.E."/>
            <person name="Hoffman J.A."/>
            <person name="Smith K.A."/>
            <person name="Strahan B.L."/>
            <person name="Failor K.C."/>
            <person name="Krebs J.E."/>
            <person name="Gale A.N."/>
            <person name="Do T.D."/>
            <person name="Sontag T.C."/>
            <person name="Batties A.M."/>
            <person name="Mistiszyn K."/>
            <person name="Newman J.D."/>
        </authorList>
    </citation>
    <scope>NUCLEOTIDE SEQUENCE [LARGE SCALE GENOMIC DNA]</scope>
    <source>
        <strain evidence="3 4">KM</strain>
    </source>
</reference>
<feature type="domain" description="SnoaL-like" evidence="2">
    <location>
        <begin position="216"/>
        <end position="313"/>
    </location>
</feature>
<accession>A0A0J7L733</accession>
<feature type="chain" id="PRO_5005290533" description="SnoaL-like domain-containing protein" evidence="1">
    <location>
        <begin position="23"/>
        <end position="329"/>
    </location>
</feature>
<dbReference type="InterPro" id="IPR009959">
    <property type="entry name" value="Cyclase_SnoaL-like"/>
</dbReference>
<sequence>MTIKTKYIMILKKITFVLSVSAILLSAAACKQNNNSIEKSAGSKTTDNESAYMEKVRSNASTFHQNFSSGSFEKNGPLVDENIYVNSNNAIVIGRDAFVQRIKRFHTPFPHLNLRDRIVIVDGDQVGLLYIMQDKQDGPYGEIPASGNKINVYAAEFFTMNEDALMKELLTITQLDQLKKQITGKDKVEEFEKVTLLPIKPTSVDFKKLTKKTMDNYVQYFNTRNWTALEAMFATDANIKINGTSYKGTAALITDMKKLIEKVPNVTYHLIRNVAEGDRGAIAYEVNGTVKKGSIQDVKQGVHFQFDDQGKIISSVVVFNSEDFENQLK</sequence>
<dbReference type="AlphaFoldDB" id="A0A0J7L733"/>
<name>A0A0J7L733_9FLAO</name>
<dbReference type="Pfam" id="PF07366">
    <property type="entry name" value="SnoaL"/>
    <property type="match status" value="1"/>
</dbReference>
<evidence type="ECO:0000259" key="2">
    <source>
        <dbReference type="Pfam" id="PF12680"/>
    </source>
</evidence>
<evidence type="ECO:0000313" key="3">
    <source>
        <dbReference type="EMBL" id="KMQ64865.1"/>
    </source>
</evidence>
<protein>
    <recommendedName>
        <fullName evidence="2">SnoaL-like domain-containing protein</fullName>
    </recommendedName>
</protein>
<dbReference type="InterPro" id="IPR037401">
    <property type="entry name" value="SnoaL-like"/>
</dbReference>
<dbReference type="Gene3D" id="3.10.450.50">
    <property type="match status" value="2"/>
</dbReference>
<evidence type="ECO:0000256" key="1">
    <source>
        <dbReference type="SAM" id="SignalP"/>
    </source>
</evidence>
<dbReference type="EMBL" id="LFND01000003">
    <property type="protein sequence ID" value="KMQ64865.1"/>
    <property type="molecule type" value="Genomic_DNA"/>
</dbReference>
<dbReference type="GO" id="GO:0030638">
    <property type="term" value="P:polyketide metabolic process"/>
    <property type="evidence" value="ECO:0007669"/>
    <property type="project" value="InterPro"/>
</dbReference>
<comment type="caution">
    <text evidence="3">The sequence shown here is derived from an EMBL/GenBank/DDBJ whole genome shotgun (WGS) entry which is preliminary data.</text>
</comment>
<dbReference type="PROSITE" id="PS51257">
    <property type="entry name" value="PROKAR_LIPOPROTEIN"/>
    <property type="match status" value="1"/>
</dbReference>
<evidence type="ECO:0000313" key="4">
    <source>
        <dbReference type="Proteomes" id="UP000036261"/>
    </source>
</evidence>
<dbReference type="OrthoDB" id="7876517at2"/>
<keyword evidence="4" id="KW-1185">Reference proteome</keyword>
<keyword evidence="1" id="KW-0732">Signal</keyword>
<proteinExistence type="predicted"/>
<dbReference type="Pfam" id="PF12680">
    <property type="entry name" value="SnoaL_2"/>
    <property type="match status" value="1"/>
</dbReference>
<gene>
    <name evidence="3" type="ORF">ACM46_11665</name>
</gene>
<dbReference type="InterPro" id="IPR032710">
    <property type="entry name" value="NTF2-like_dom_sf"/>
</dbReference>
<dbReference type="SUPFAM" id="SSF54427">
    <property type="entry name" value="NTF2-like"/>
    <property type="match status" value="2"/>
</dbReference>
<organism evidence="3 4">
    <name type="scientific">Chryseobacterium angstadtii</name>
    <dbReference type="NCBI Taxonomy" id="558151"/>
    <lineage>
        <taxon>Bacteria</taxon>
        <taxon>Pseudomonadati</taxon>
        <taxon>Bacteroidota</taxon>
        <taxon>Flavobacteriia</taxon>
        <taxon>Flavobacteriales</taxon>
        <taxon>Weeksellaceae</taxon>
        <taxon>Chryseobacterium group</taxon>
        <taxon>Chryseobacterium</taxon>
    </lineage>
</organism>
<dbReference type="STRING" id="558151.ACM46_11665"/>
<feature type="signal peptide" evidence="1">
    <location>
        <begin position="1"/>
        <end position="22"/>
    </location>
</feature>